<keyword evidence="2" id="KW-1185">Reference proteome</keyword>
<reference evidence="1 2" key="1">
    <citation type="journal article" date="2021" name="Sci. Rep.">
        <title>The genome of the diatom Chaetoceros tenuissimus carries an ancient integrated fragment of an extant virus.</title>
        <authorList>
            <person name="Hongo Y."/>
            <person name="Kimura K."/>
            <person name="Takaki Y."/>
            <person name="Yoshida Y."/>
            <person name="Baba S."/>
            <person name="Kobayashi G."/>
            <person name="Nagasaki K."/>
            <person name="Hano T."/>
            <person name="Tomaru Y."/>
        </authorList>
    </citation>
    <scope>NUCLEOTIDE SEQUENCE [LARGE SCALE GENOMIC DNA]</scope>
    <source>
        <strain evidence="1 2">NIES-3715</strain>
    </source>
</reference>
<comment type="caution">
    <text evidence="1">The sequence shown here is derived from an EMBL/GenBank/DDBJ whole genome shotgun (WGS) entry which is preliminary data.</text>
</comment>
<evidence type="ECO:0000313" key="2">
    <source>
        <dbReference type="Proteomes" id="UP001054902"/>
    </source>
</evidence>
<dbReference type="EMBL" id="BLLK01000045">
    <property type="protein sequence ID" value="GFH52415.1"/>
    <property type="molecule type" value="Genomic_DNA"/>
</dbReference>
<name>A0AAD3H6P5_9STRA</name>
<organism evidence="1 2">
    <name type="scientific">Chaetoceros tenuissimus</name>
    <dbReference type="NCBI Taxonomy" id="426638"/>
    <lineage>
        <taxon>Eukaryota</taxon>
        <taxon>Sar</taxon>
        <taxon>Stramenopiles</taxon>
        <taxon>Ochrophyta</taxon>
        <taxon>Bacillariophyta</taxon>
        <taxon>Coscinodiscophyceae</taxon>
        <taxon>Chaetocerotophycidae</taxon>
        <taxon>Chaetocerotales</taxon>
        <taxon>Chaetocerotaceae</taxon>
        <taxon>Chaetoceros</taxon>
    </lineage>
</organism>
<accession>A0AAD3H6P5</accession>
<evidence type="ECO:0000313" key="1">
    <source>
        <dbReference type="EMBL" id="GFH52415.1"/>
    </source>
</evidence>
<sequence length="254" mass="28642">MKKHTPASNEWWEKVEKYKDMICQTDSFGIVLDLHGINELLNEAEARVDLGISPDTITDLRSITQESYEKIVSTLKMSLSSKAASTLLKYFAVSAIKAFLSSELSVESDRQDAIFGVLKAMDGWSDDLIEKKDSDILHCIWTLAYETGEILASVVRSKDQCLGGLKKMSMTEGESVTPHIPHLSKFVPPEIKEETKLYVGCLSKSDSDMEFCIELCVDSSDDVRAIRVIPKNYWNYDEVKAKLPIDKETRVFVE</sequence>
<proteinExistence type="predicted"/>
<gene>
    <name evidence="1" type="ORF">CTEN210_08891</name>
</gene>
<dbReference type="Proteomes" id="UP001054902">
    <property type="component" value="Unassembled WGS sequence"/>
</dbReference>
<protein>
    <submittedName>
        <fullName evidence="1">Uncharacterized protein</fullName>
    </submittedName>
</protein>
<dbReference type="AlphaFoldDB" id="A0AAD3H6P5"/>